<dbReference type="AlphaFoldDB" id="A0A2J6RY04"/>
<evidence type="ECO:0000256" key="11">
    <source>
        <dbReference type="ARBA" id="ARBA00047986"/>
    </source>
</evidence>
<keyword evidence="17" id="KW-1185">Reference proteome</keyword>
<dbReference type="FunFam" id="3.60.21.10:FF:000039">
    <property type="entry name" value="Serine/threonine-protein phosphatase"/>
    <property type="match status" value="1"/>
</dbReference>
<dbReference type="GO" id="GO:0004722">
    <property type="term" value="F:protein serine/threonine phosphatase activity"/>
    <property type="evidence" value="ECO:0007669"/>
    <property type="project" value="UniProtKB-EC"/>
</dbReference>
<dbReference type="PANTHER" id="PTHR45668:SF5">
    <property type="entry name" value="SERINE_THREONINE-PROTEIN PHOSPHATASE 5"/>
    <property type="match status" value="1"/>
</dbReference>
<evidence type="ECO:0000256" key="12">
    <source>
        <dbReference type="ARBA" id="ARBA00048832"/>
    </source>
</evidence>
<evidence type="ECO:0000256" key="9">
    <source>
        <dbReference type="ARBA" id="ARBA00023211"/>
    </source>
</evidence>
<evidence type="ECO:0000256" key="10">
    <source>
        <dbReference type="ARBA" id="ARBA00023242"/>
    </source>
</evidence>
<keyword evidence="9" id="KW-0464">Manganese</keyword>
<evidence type="ECO:0000256" key="13">
    <source>
        <dbReference type="ARBA" id="ARBA00059747"/>
    </source>
</evidence>
<evidence type="ECO:0000256" key="3">
    <source>
        <dbReference type="ARBA" id="ARBA00004123"/>
    </source>
</evidence>
<sequence length="298" mass="34053">MVEMEIPDDAQLTVCGDTHGQFFDLMELFRLNGFPTEKHYYLFNGDFVDRGSWSTEIALLLYAYKWLRPGSFFINRGNHETDDMNRVYGFEGECKAKYNDRTFKLFSESFSALPLATLIGKKYLVLHGGLFSDDKITLDDIRKLNRHNQRQPGQAGLMMEMLWTDPQTEPGRGPSKRGVGMQFGPDVTKRFCENNGLDAIIRSHEVRMEGYEEEHDGKCITVFSAPKYCDSTENKGAYINIGPDYKLKFHKFDAVPHPNIKPMILPIERGLVTVAKGATSSRMRSPSPVIKRMNRICQ</sequence>
<dbReference type="EMBL" id="KZ613942">
    <property type="protein sequence ID" value="PMD43393.1"/>
    <property type="molecule type" value="Genomic_DNA"/>
</dbReference>
<comment type="catalytic activity">
    <reaction evidence="11">
        <text>O-phospho-L-seryl-[protein] + H2O = L-seryl-[protein] + phosphate</text>
        <dbReference type="Rhea" id="RHEA:20629"/>
        <dbReference type="Rhea" id="RHEA-COMP:9863"/>
        <dbReference type="Rhea" id="RHEA-COMP:11604"/>
        <dbReference type="ChEBI" id="CHEBI:15377"/>
        <dbReference type="ChEBI" id="CHEBI:29999"/>
        <dbReference type="ChEBI" id="CHEBI:43474"/>
        <dbReference type="ChEBI" id="CHEBI:83421"/>
        <dbReference type="EC" id="3.1.3.16"/>
    </reaction>
    <physiologicalReaction direction="left-to-right" evidence="11">
        <dbReference type="Rhea" id="RHEA:20630"/>
    </physiologicalReaction>
</comment>
<accession>A0A2J6RY04</accession>
<evidence type="ECO:0000259" key="15">
    <source>
        <dbReference type="PROSITE" id="PS00125"/>
    </source>
</evidence>
<evidence type="ECO:0000256" key="4">
    <source>
        <dbReference type="ARBA" id="ARBA00008786"/>
    </source>
</evidence>
<organism evidence="16 17">
    <name type="scientific">Hyaloscypha variabilis (strain UAMH 11265 / GT02V1 / F)</name>
    <name type="common">Meliniomyces variabilis</name>
    <dbReference type="NCBI Taxonomy" id="1149755"/>
    <lineage>
        <taxon>Eukaryota</taxon>
        <taxon>Fungi</taxon>
        <taxon>Dikarya</taxon>
        <taxon>Ascomycota</taxon>
        <taxon>Pezizomycotina</taxon>
        <taxon>Leotiomycetes</taxon>
        <taxon>Helotiales</taxon>
        <taxon>Hyaloscyphaceae</taxon>
        <taxon>Hyaloscypha</taxon>
        <taxon>Hyaloscypha variabilis</taxon>
    </lineage>
</organism>
<evidence type="ECO:0000256" key="2">
    <source>
        <dbReference type="ARBA" id="ARBA00001946"/>
    </source>
</evidence>
<keyword evidence="10" id="KW-0539">Nucleus</keyword>
<gene>
    <name evidence="16" type="ORF">L207DRAFT_542663</name>
</gene>
<dbReference type="Pfam" id="PF00149">
    <property type="entry name" value="Metallophos"/>
    <property type="match status" value="1"/>
</dbReference>
<reference evidence="16 17" key="1">
    <citation type="submission" date="2016-04" db="EMBL/GenBank/DDBJ databases">
        <title>A degradative enzymes factory behind the ericoid mycorrhizal symbiosis.</title>
        <authorList>
            <consortium name="DOE Joint Genome Institute"/>
            <person name="Martino E."/>
            <person name="Morin E."/>
            <person name="Grelet G."/>
            <person name="Kuo A."/>
            <person name="Kohler A."/>
            <person name="Daghino S."/>
            <person name="Barry K."/>
            <person name="Choi C."/>
            <person name="Cichocki N."/>
            <person name="Clum A."/>
            <person name="Copeland A."/>
            <person name="Hainaut M."/>
            <person name="Haridas S."/>
            <person name="Labutti K."/>
            <person name="Lindquist E."/>
            <person name="Lipzen A."/>
            <person name="Khouja H.-R."/>
            <person name="Murat C."/>
            <person name="Ohm R."/>
            <person name="Olson A."/>
            <person name="Spatafora J."/>
            <person name="Veneault-Fourrey C."/>
            <person name="Henrissat B."/>
            <person name="Grigoriev I."/>
            <person name="Martin F."/>
            <person name="Perotto S."/>
        </authorList>
    </citation>
    <scope>NUCLEOTIDE SEQUENCE [LARGE SCALE GENOMIC DNA]</scope>
    <source>
        <strain evidence="16 17">F</strain>
    </source>
</reference>
<comment type="cofactor">
    <cofactor evidence="2">
        <name>Mg(2+)</name>
        <dbReference type="ChEBI" id="CHEBI:18420"/>
    </cofactor>
</comment>
<dbReference type="InterPro" id="IPR029052">
    <property type="entry name" value="Metallo-depent_PP-like"/>
</dbReference>
<keyword evidence="8" id="KW-0802">TPR repeat</keyword>
<evidence type="ECO:0000313" key="16">
    <source>
        <dbReference type="EMBL" id="PMD43393.1"/>
    </source>
</evidence>
<dbReference type="Proteomes" id="UP000235786">
    <property type="component" value="Unassembled WGS sequence"/>
</dbReference>
<dbReference type="InterPro" id="IPR004843">
    <property type="entry name" value="Calcineurin-like_PHP"/>
</dbReference>
<dbReference type="InterPro" id="IPR051134">
    <property type="entry name" value="PPP_phosphatase"/>
</dbReference>
<evidence type="ECO:0000256" key="6">
    <source>
        <dbReference type="ARBA" id="ARBA00022737"/>
    </source>
</evidence>
<keyword evidence="7 14" id="KW-0378">Hydrolase</keyword>
<evidence type="ECO:0000256" key="1">
    <source>
        <dbReference type="ARBA" id="ARBA00001936"/>
    </source>
</evidence>
<keyword evidence="5" id="KW-0479">Metal-binding</keyword>
<keyword evidence="6" id="KW-0677">Repeat</keyword>
<protein>
    <recommendedName>
        <fullName evidence="14">Serine/threonine-protein phosphatase</fullName>
        <ecNumber evidence="14">3.1.3.16</ecNumber>
    </recommendedName>
</protein>
<dbReference type="PRINTS" id="PR00114">
    <property type="entry name" value="STPHPHTASE"/>
</dbReference>
<evidence type="ECO:0000256" key="7">
    <source>
        <dbReference type="ARBA" id="ARBA00022801"/>
    </source>
</evidence>
<comment type="cofactor">
    <cofactor evidence="1">
        <name>Mn(2+)</name>
        <dbReference type="ChEBI" id="CHEBI:29035"/>
    </cofactor>
</comment>
<dbReference type="GO" id="GO:0005634">
    <property type="term" value="C:nucleus"/>
    <property type="evidence" value="ECO:0007669"/>
    <property type="project" value="UniProtKB-SubCell"/>
</dbReference>
<dbReference type="STRING" id="1149755.A0A2J6RY04"/>
<dbReference type="OrthoDB" id="445564at2759"/>
<comment type="function">
    <text evidence="13">Protein phosphatase that specifically binds to and dephosphorylates the molecular chaperone Hsp90. Dephosphorylation positively regulates the Hsp90 chaperone machinery.</text>
</comment>
<dbReference type="SMART" id="SM00156">
    <property type="entry name" value="PP2Ac"/>
    <property type="match status" value="1"/>
</dbReference>
<comment type="catalytic activity">
    <reaction evidence="12">
        <text>O-phospho-L-threonyl-[protein] + H2O = L-threonyl-[protein] + phosphate</text>
        <dbReference type="Rhea" id="RHEA:47004"/>
        <dbReference type="Rhea" id="RHEA-COMP:11060"/>
        <dbReference type="Rhea" id="RHEA-COMP:11605"/>
        <dbReference type="ChEBI" id="CHEBI:15377"/>
        <dbReference type="ChEBI" id="CHEBI:30013"/>
        <dbReference type="ChEBI" id="CHEBI:43474"/>
        <dbReference type="ChEBI" id="CHEBI:61977"/>
        <dbReference type="EC" id="3.1.3.16"/>
    </reaction>
    <physiologicalReaction direction="left-to-right" evidence="12">
        <dbReference type="Rhea" id="RHEA:47005"/>
    </physiologicalReaction>
</comment>
<evidence type="ECO:0000313" key="17">
    <source>
        <dbReference type="Proteomes" id="UP000235786"/>
    </source>
</evidence>
<name>A0A2J6RY04_HYAVF</name>
<evidence type="ECO:0000256" key="8">
    <source>
        <dbReference type="ARBA" id="ARBA00022803"/>
    </source>
</evidence>
<comment type="subcellular location">
    <subcellularLocation>
        <location evidence="3">Nucleus</location>
    </subcellularLocation>
</comment>
<dbReference type="PROSITE" id="PS00125">
    <property type="entry name" value="SER_THR_PHOSPHATASE"/>
    <property type="match status" value="1"/>
</dbReference>
<proteinExistence type="inferred from homology"/>
<dbReference type="GO" id="GO:0046872">
    <property type="term" value="F:metal ion binding"/>
    <property type="evidence" value="ECO:0007669"/>
    <property type="project" value="UniProtKB-KW"/>
</dbReference>
<dbReference type="PANTHER" id="PTHR45668">
    <property type="entry name" value="SERINE/THREONINE-PROTEIN PHOSPHATASE 5-RELATED"/>
    <property type="match status" value="1"/>
</dbReference>
<feature type="domain" description="Serine/threonine specific protein phosphatases" evidence="15">
    <location>
        <begin position="75"/>
        <end position="80"/>
    </location>
</feature>
<dbReference type="SUPFAM" id="SSF56300">
    <property type="entry name" value="Metallo-dependent phosphatases"/>
    <property type="match status" value="1"/>
</dbReference>
<dbReference type="InterPro" id="IPR041753">
    <property type="entry name" value="PP5_C"/>
</dbReference>
<dbReference type="EC" id="3.1.3.16" evidence="14"/>
<evidence type="ECO:0000256" key="5">
    <source>
        <dbReference type="ARBA" id="ARBA00022723"/>
    </source>
</evidence>
<dbReference type="CDD" id="cd07417">
    <property type="entry name" value="MPP_PP5_C"/>
    <property type="match status" value="1"/>
</dbReference>
<evidence type="ECO:0000256" key="14">
    <source>
        <dbReference type="RuleBase" id="RU004273"/>
    </source>
</evidence>
<comment type="similarity">
    <text evidence="4">Belongs to the PPP phosphatase family. PP-5 (PP-T) subfamily.</text>
</comment>
<dbReference type="Gene3D" id="3.60.21.10">
    <property type="match status" value="1"/>
</dbReference>
<dbReference type="InterPro" id="IPR006186">
    <property type="entry name" value="Ser/Thr-sp_prot-phosphatase"/>
</dbReference>